<keyword evidence="1" id="KW-1133">Transmembrane helix</keyword>
<protein>
    <submittedName>
        <fullName evidence="2">Uncharacterized protein</fullName>
    </submittedName>
</protein>
<feature type="transmembrane region" description="Helical" evidence="1">
    <location>
        <begin position="60"/>
        <end position="79"/>
    </location>
</feature>
<proteinExistence type="predicted"/>
<feature type="transmembrane region" description="Helical" evidence="1">
    <location>
        <begin position="6"/>
        <end position="22"/>
    </location>
</feature>
<dbReference type="EMBL" id="JAWJAY010000001">
    <property type="protein sequence ID" value="MDV2883743.1"/>
    <property type="molecule type" value="Genomic_DNA"/>
</dbReference>
<evidence type="ECO:0000313" key="2">
    <source>
        <dbReference type="EMBL" id="MDV2883743.1"/>
    </source>
</evidence>
<feature type="transmembrane region" description="Helical" evidence="1">
    <location>
        <begin position="34"/>
        <end position="54"/>
    </location>
</feature>
<keyword evidence="1" id="KW-0812">Transmembrane</keyword>
<dbReference type="Proteomes" id="UP001285636">
    <property type="component" value="Unassembled WGS sequence"/>
</dbReference>
<dbReference type="AlphaFoldDB" id="A0AAJ2NLD4"/>
<organism evidence="2 3">
    <name type="scientific">Alkalihalophilus pseudofirmus</name>
    <name type="common">Bacillus pseudofirmus</name>
    <dbReference type="NCBI Taxonomy" id="79885"/>
    <lineage>
        <taxon>Bacteria</taxon>
        <taxon>Bacillati</taxon>
        <taxon>Bacillota</taxon>
        <taxon>Bacilli</taxon>
        <taxon>Bacillales</taxon>
        <taxon>Bacillaceae</taxon>
        <taxon>Alkalihalophilus</taxon>
    </lineage>
</organism>
<accession>A0AAJ2NLD4</accession>
<comment type="caution">
    <text evidence="2">The sequence shown here is derived from an EMBL/GenBank/DDBJ whole genome shotgun (WGS) entry which is preliminary data.</text>
</comment>
<keyword evidence="1" id="KW-0472">Membrane</keyword>
<evidence type="ECO:0000313" key="3">
    <source>
        <dbReference type="Proteomes" id="UP001285636"/>
    </source>
</evidence>
<evidence type="ECO:0000256" key="1">
    <source>
        <dbReference type="SAM" id="Phobius"/>
    </source>
</evidence>
<gene>
    <name evidence="2" type="ORF">RYX45_01020</name>
</gene>
<name>A0AAJ2NLD4_ALKPS</name>
<sequence length="85" mass="9680">MELLLTLFVISGIIYSVFYIQKKRREHHITGWKSLITSVCFIIIALINAGANLFGMLGLISWGLTIFLLLMGAYFTKYLPAPQER</sequence>
<dbReference type="RefSeq" id="WP_012957959.1">
    <property type="nucleotide sequence ID" value="NZ_CP144224.1"/>
</dbReference>
<reference evidence="2" key="1">
    <citation type="submission" date="2023-10" db="EMBL/GenBank/DDBJ databases">
        <title>Screening of Alkalihalophilus pseudofirmusBZ-TG-HK211 and Its Alleviation of Salt Stress on Rapeseed Growth.</title>
        <authorList>
            <person name="Zhao B."/>
            <person name="Guo T."/>
        </authorList>
    </citation>
    <scope>NUCLEOTIDE SEQUENCE</scope>
    <source>
        <strain evidence="2">BZ-TG-HK211</strain>
    </source>
</reference>